<reference evidence="1 2" key="1">
    <citation type="submission" date="2019-12" db="EMBL/GenBank/DDBJ databases">
        <title>Sporaefaciens musculi gen. nov., sp. nov., a novel bacterium isolated from the caecum of an obese mouse.</title>
        <authorList>
            <person name="Rasmussen T.S."/>
            <person name="Streidl T."/>
            <person name="Hitch T.C.A."/>
            <person name="Wortmann E."/>
            <person name="Deptula P."/>
            <person name="Hansen M."/>
            <person name="Nielsen D.S."/>
            <person name="Clavel T."/>
            <person name="Vogensen F.K."/>
        </authorList>
    </citation>
    <scope>NUCLEOTIDE SEQUENCE [LARGE SCALE GENOMIC DNA]</scope>
    <source>
        <strain evidence="1 2">WCA-9-b2</strain>
    </source>
</reference>
<dbReference type="RefSeq" id="WP_159751958.1">
    <property type="nucleotide sequence ID" value="NZ_WUQX01000001.1"/>
</dbReference>
<evidence type="ECO:0000313" key="2">
    <source>
        <dbReference type="Proteomes" id="UP000460412"/>
    </source>
</evidence>
<keyword evidence="2" id="KW-1185">Reference proteome</keyword>
<dbReference type="EMBL" id="WUQX01000001">
    <property type="protein sequence ID" value="MXP76914.1"/>
    <property type="molecule type" value="Genomic_DNA"/>
</dbReference>
<dbReference type="Proteomes" id="UP000460412">
    <property type="component" value="Unassembled WGS sequence"/>
</dbReference>
<organism evidence="1 2">
    <name type="scientific">Sporofaciens musculi</name>
    <dbReference type="NCBI Taxonomy" id="2681861"/>
    <lineage>
        <taxon>Bacteria</taxon>
        <taxon>Bacillati</taxon>
        <taxon>Bacillota</taxon>
        <taxon>Clostridia</taxon>
        <taxon>Lachnospirales</taxon>
        <taxon>Lachnospiraceae</taxon>
        <taxon>Sporofaciens</taxon>
    </lineage>
</organism>
<name>A0A7X3SJY3_9FIRM</name>
<dbReference type="AlphaFoldDB" id="A0A7X3SJY3"/>
<evidence type="ECO:0000313" key="1">
    <source>
        <dbReference type="EMBL" id="MXP76914.1"/>
    </source>
</evidence>
<sequence>MIAMIKEGGARKDSRRIILDIYMFEKCIYCTEIGEIGDRFHSKALEDISREVKKYVTKEKFRDRFIIHSIKEPKEKIKFNTHVFFEIPILALQDSVENMEFIHHFITLQYLTVQWFRMQSGKDVEKQIDSEELTELENNLGGAWMERIIEIHKKGMPKKLGDCTQLRCICLRGLEWLEMQRRQGNLVNTD</sequence>
<gene>
    <name evidence="1" type="ORF">GN277_16445</name>
</gene>
<comment type="caution">
    <text evidence="1">The sequence shown here is derived from an EMBL/GenBank/DDBJ whole genome shotgun (WGS) entry which is preliminary data.</text>
</comment>
<protein>
    <submittedName>
        <fullName evidence="1">Uncharacterized protein</fullName>
    </submittedName>
</protein>
<accession>A0A7X3SJY3</accession>
<proteinExistence type="predicted"/>